<evidence type="ECO:0000313" key="2">
    <source>
        <dbReference type="Proteomes" id="UP001497680"/>
    </source>
</evidence>
<reference evidence="1 2" key="1">
    <citation type="journal article" date="2022" name="New Phytol.">
        <title>Ecological generalism drives hyperdiversity of secondary metabolite gene clusters in xylarialean endophytes.</title>
        <authorList>
            <person name="Franco M.E.E."/>
            <person name="Wisecaver J.H."/>
            <person name="Arnold A.E."/>
            <person name="Ju Y.M."/>
            <person name="Slot J.C."/>
            <person name="Ahrendt S."/>
            <person name="Moore L.P."/>
            <person name="Eastman K.E."/>
            <person name="Scott K."/>
            <person name="Konkel Z."/>
            <person name="Mondo S.J."/>
            <person name="Kuo A."/>
            <person name="Hayes R.D."/>
            <person name="Haridas S."/>
            <person name="Andreopoulos B."/>
            <person name="Riley R."/>
            <person name="LaButti K."/>
            <person name="Pangilinan J."/>
            <person name="Lipzen A."/>
            <person name="Amirebrahimi M."/>
            <person name="Yan J."/>
            <person name="Adam C."/>
            <person name="Keymanesh K."/>
            <person name="Ng V."/>
            <person name="Louie K."/>
            <person name="Northen T."/>
            <person name="Drula E."/>
            <person name="Henrissat B."/>
            <person name="Hsieh H.M."/>
            <person name="Youens-Clark K."/>
            <person name="Lutzoni F."/>
            <person name="Miadlikowska J."/>
            <person name="Eastwood D.C."/>
            <person name="Hamelin R.C."/>
            <person name="Grigoriev I.V."/>
            <person name="U'Ren J.M."/>
        </authorList>
    </citation>
    <scope>NUCLEOTIDE SEQUENCE [LARGE SCALE GENOMIC DNA]</scope>
    <source>
        <strain evidence="1 2">ER1909</strain>
    </source>
</reference>
<sequence length="419" mass="44524">MPAEPSEDQGPMLSTTSLPPSSLSPLPSPTPSPAPPSPLADNVPVPPWVRPNPQRPTSGSNARRLSTPYSRSAAANDDSRAPLGRRLMRGSVDLMNRLLKLFYNLSPAQRALAVLVTIAINVLLILFLVYSHRIFTALSPVAAGWRALPGGWVLAFLLTCITGFPPMIGYSTAVTISGFVYGFPGGWPIVAGATVFGSTAAFLTSRTVFSGYVHATVGADKRFVALGQVLRKDGLLVLAAIRFCPLPFSLSNGFLATIPSITPLRFALATALSTPKLLVHVFIGSRLALLAESGDKMSVGDKVINYLSMLVGSVVGMALGLFIYRRTMARAKELAREEAASNGLVVDDDIDAGELDYADLEEGVLSGGRRHAGEADEAALMDGDDISLWETDAADGGYRDEDMGSEGVEDRQGLKGEHR</sequence>
<keyword evidence="2" id="KW-1185">Reference proteome</keyword>
<evidence type="ECO:0000313" key="1">
    <source>
        <dbReference type="EMBL" id="KAI6093819.1"/>
    </source>
</evidence>
<comment type="caution">
    <text evidence="1">The sequence shown here is derived from an EMBL/GenBank/DDBJ whole genome shotgun (WGS) entry which is preliminary data.</text>
</comment>
<dbReference type="EMBL" id="MU394280">
    <property type="protein sequence ID" value="KAI6093819.1"/>
    <property type="molecule type" value="Genomic_DNA"/>
</dbReference>
<name>A0ACC0DM10_9PEZI</name>
<accession>A0ACC0DM10</accession>
<protein>
    <submittedName>
        <fullName evidence="1">Uncharacterized protein</fullName>
    </submittedName>
</protein>
<dbReference type="Proteomes" id="UP001497680">
    <property type="component" value="Unassembled WGS sequence"/>
</dbReference>
<gene>
    <name evidence="1" type="ORF">F4821DRAFT_221524</name>
</gene>
<proteinExistence type="predicted"/>
<organism evidence="1 2">
    <name type="scientific">Hypoxylon rubiginosum</name>
    <dbReference type="NCBI Taxonomy" id="110542"/>
    <lineage>
        <taxon>Eukaryota</taxon>
        <taxon>Fungi</taxon>
        <taxon>Dikarya</taxon>
        <taxon>Ascomycota</taxon>
        <taxon>Pezizomycotina</taxon>
        <taxon>Sordariomycetes</taxon>
        <taxon>Xylariomycetidae</taxon>
        <taxon>Xylariales</taxon>
        <taxon>Hypoxylaceae</taxon>
        <taxon>Hypoxylon</taxon>
    </lineage>
</organism>